<dbReference type="AlphaFoldDB" id="A0A699JU46"/>
<dbReference type="PANTHER" id="PTHR33116">
    <property type="entry name" value="REVERSE TRANSCRIPTASE ZINC-BINDING DOMAIN-CONTAINING PROTEIN-RELATED-RELATED"/>
    <property type="match status" value="1"/>
</dbReference>
<evidence type="ECO:0000313" key="1">
    <source>
        <dbReference type="EMBL" id="GFA58390.1"/>
    </source>
</evidence>
<sequence>MFKVTQKLKKLKKPFHKLLYEKGNLHANVTLLRNELDRIKLALDVDPFNSSLREEEAIFIDAFNEALVLQEKFIKQKAKVDWLRDGDSNTTYFHKAVKRRIIRNRIDVVTNYVGLLFENERVAVTFVSKYEQFLGQAGTTQTFDAADLFLNMLDTQDALYMTRAITHQEIKEALFYMGNDKALGPDGYTAAFFKQAWDIIADDVTRKRGLRQGDPLSSYLFTLVMEVLTLMLYMRVRNAEFTYHRYCSWLNLINLCFADDLFLFAHGDAQSTCVIKEALKEFKHASGLVPSIPKNRRKGKSKVAWEFVCLPRDEGGLGLRRLDCFNKALIVSHLWKLISMKESLWVKWVHTYKLRGRSFWDVSIRGLNLDSRVCDIVQGDGWSWLDYLVSKYPFLDQLVMPNRSTRSDAIE</sequence>
<dbReference type="SUPFAM" id="SSF56672">
    <property type="entry name" value="DNA/RNA polymerases"/>
    <property type="match status" value="1"/>
</dbReference>
<name>A0A699JU46_TANCI</name>
<accession>A0A699JU46</accession>
<gene>
    <name evidence="1" type="ORF">Tci_630362</name>
</gene>
<dbReference type="PANTHER" id="PTHR33116:SF76">
    <property type="entry name" value="DUF4283 DOMAIN-CONTAINING PROTEIN"/>
    <property type="match status" value="1"/>
</dbReference>
<comment type="caution">
    <text evidence="1">The sequence shown here is derived from an EMBL/GenBank/DDBJ whole genome shotgun (WGS) entry which is preliminary data.</text>
</comment>
<dbReference type="EMBL" id="BKCJ010449837">
    <property type="protein sequence ID" value="GFA58390.1"/>
    <property type="molecule type" value="Genomic_DNA"/>
</dbReference>
<reference evidence="1" key="1">
    <citation type="journal article" date="2019" name="Sci. Rep.">
        <title>Draft genome of Tanacetum cinerariifolium, the natural source of mosquito coil.</title>
        <authorList>
            <person name="Yamashiro T."/>
            <person name="Shiraishi A."/>
            <person name="Satake H."/>
            <person name="Nakayama K."/>
        </authorList>
    </citation>
    <scope>NUCLEOTIDE SEQUENCE</scope>
</reference>
<organism evidence="1">
    <name type="scientific">Tanacetum cinerariifolium</name>
    <name type="common">Dalmatian daisy</name>
    <name type="synonym">Chrysanthemum cinerariifolium</name>
    <dbReference type="NCBI Taxonomy" id="118510"/>
    <lineage>
        <taxon>Eukaryota</taxon>
        <taxon>Viridiplantae</taxon>
        <taxon>Streptophyta</taxon>
        <taxon>Embryophyta</taxon>
        <taxon>Tracheophyta</taxon>
        <taxon>Spermatophyta</taxon>
        <taxon>Magnoliopsida</taxon>
        <taxon>eudicotyledons</taxon>
        <taxon>Gunneridae</taxon>
        <taxon>Pentapetalae</taxon>
        <taxon>asterids</taxon>
        <taxon>campanulids</taxon>
        <taxon>Asterales</taxon>
        <taxon>Asteraceae</taxon>
        <taxon>Asteroideae</taxon>
        <taxon>Anthemideae</taxon>
        <taxon>Anthemidinae</taxon>
        <taxon>Tanacetum</taxon>
    </lineage>
</organism>
<protein>
    <submittedName>
        <fullName evidence="1">Uncharacterized protein</fullName>
    </submittedName>
</protein>
<proteinExistence type="predicted"/>
<dbReference type="InterPro" id="IPR043502">
    <property type="entry name" value="DNA/RNA_pol_sf"/>
</dbReference>